<dbReference type="InterPro" id="IPR005202">
    <property type="entry name" value="TF_GRAS"/>
</dbReference>
<feature type="compositionally biased region" description="Low complexity" evidence="4">
    <location>
        <begin position="130"/>
        <end position="141"/>
    </location>
</feature>
<organism evidence="5 6">
    <name type="scientific">Capsella rubella</name>
    <dbReference type="NCBI Taxonomy" id="81985"/>
    <lineage>
        <taxon>Eukaryota</taxon>
        <taxon>Viridiplantae</taxon>
        <taxon>Streptophyta</taxon>
        <taxon>Embryophyta</taxon>
        <taxon>Tracheophyta</taxon>
        <taxon>Spermatophyta</taxon>
        <taxon>Magnoliopsida</taxon>
        <taxon>eudicotyledons</taxon>
        <taxon>Gunneridae</taxon>
        <taxon>Pentapetalae</taxon>
        <taxon>rosids</taxon>
        <taxon>malvids</taxon>
        <taxon>Brassicales</taxon>
        <taxon>Brassicaceae</taxon>
        <taxon>Camelineae</taxon>
        <taxon>Capsella</taxon>
    </lineage>
</organism>
<name>R0FMQ8_9BRAS</name>
<proteinExistence type="inferred from homology"/>
<dbReference type="STRING" id="81985.R0FMQ8"/>
<evidence type="ECO:0000256" key="1">
    <source>
        <dbReference type="ARBA" id="ARBA00023015"/>
    </source>
</evidence>
<feature type="region of interest" description="Disordered" evidence="4">
    <location>
        <begin position="120"/>
        <end position="172"/>
    </location>
</feature>
<evidence type="ECO:0000256" key="3">
    <source>
        <dbReference type="PROSITE-ProRule" id="PRU01191"/>
    </source>
</evidence>
<dbReference type="EMBL" id="KB870809">
    <property type="protein sequence ID" value="EOA23762.1"/>
    <property type="molecule type" value="Genomic_DNA"/>
</dbReference>
<keyword evidence="1" id="KW-0805">Transcription regulation</keyword>
<evidence type="ECO:0000256" key="2">
    <source>
        <dbReference type="ARBA" id="ARBA00023163"/>
    </source>
</evidence>
<dbReference type="PANTHER" id="PTHR31636">
    <property type="entry name" value="OSJNBA0084A10.13 PROTEIN-RELATED"/>
    <property type="match status" value="1"/>
</dbReference>
<feature type="short sequence motif" description="LXXLL motif" evidence="3">
    <location>
        <begin position="372"/>
        <end position="376"/>
    </location>
</feature>
<protein>
    <submittedName>
        <fullName evidence="5">Uncharacterized protein</fullName>
    </submittedName>
</protein>
<keyword evidence="6" id="KW-1185">Reference proteome</keyword>
<feature type="region of interest" description="Leucine repeat II (LRII)" evidence="3">
    <location>
        <begin position="323"/>
        <end position="355"/>
    </location>
</feature>
<accession>R0FMQ8</accession>
<comment type="caution">
    <text evidence="3">Lacks conserved residue(s) required for the propagation of feature annotation.</text>
</comment>
<dbReference type="Pfam" id="PF03514">
    <property type="entry name" value="GRAS"/>
    <property type="match status" value="1"/>
</dbReference>
<dbReference type="eggNOG" id="ENOG502QTXA">
    <property type="taxonomic scope" value="Eukaryota"/>
</dbReference>
<comment type="similarity">
    <text evidence="3">Belongs to the GRAS family.</text>
</comment>
<dbReference type="OrthoDB" id="1890360at2759"/>
<dbReference type="AlphaFoldDB" id="R0FMQ8"/>
<feature type="region of interest" description="PFYRE" evidence="3">
    <location>
        <begin position="364"/>
        <end position="455"/>
    </location>
</feature>
<feature type="short sequence motif" description="VHIID" evidence="3">
    <location>
        <begin position="272"/>
        <end position="276"/>
    </location>
</feature>
<dbReference type="Proteomes" id="UP000029121">
    <property type="component" value="Unassembled WGS sequence"/>
</dbReference>
<sequence>MAYMCTDSGNLMAIAQQLIKQKQQQQKQQEQEEQQQRQEHDQQNQSFGFSDPFQVSNDPGFHFPHLEHHRNTSDGFRFSDGGEFDSDEWMETLINGGDSLQTNPDFSIYGHDPFVTFPSRLSVPSKDNDSASQQLSQPPASTAIWTPSPPSPQQHHPPPPPPPTPPQPDFDLNQPILKAIYEYARKPGTIPETLTQIRESVSELGNPIERVGFYFVEALSHKETEPSPAASSSLEEFILSYKTLNDACPYSKFAHLTANQAILEATSQSQNIHIVDFGIFQGIQWSALLQALATRASGKPTRIRISGIPAPSLGDSPEPSLIATGNRLRDFAAILDLNFEFNPVLTPIQLLTGSSFRVDPDEVLVVNFMLELYKLLDETATGVGTALRLARSLNPRIVTLGEYEVSLNRVEFANRVKNSLRFYSAVFESLEPNLERDSKERQRVERVLFGRRISELVRTGNVNIKPGTRLGLMEEKEQWRVLMEKAGFEPVKPSNYAVSQAKLLLWNYNYSTLYSLVESEPGFISLAWNNVPLLTVSSWR</sequence>
<evidence type="ECO:0000256" key="4">
    <source>
        <dbReference type="SAM" id="MobiDB-lite"/>
    </source>
</evidence>
<dbReference type="PROSITE" id="PS50985">
    <property type="entry name" value="GRAS"/>
    <property type="match status" value="1"/>
</dbReference>
<gene>
    <name evidence="5" type="ORF">CARUB_v10016973mg</name>
</gene>
<feature type="region of interest" description="SAW" evidence="3">
    <location>
        <begin position="458"/>
        <end position="540"/>
    </location>
</feature>
<evidence type="ECO:0000313" key="6">
    <source>
        <dbReference type="Proteomes" id="UP000029121"/>
    </source>
</evidence>
<feature type="region of interest" description="Disordered" evidence="4">
    <location>
        <begin position="18"/>
        <end position="79"/>
    </location>
</feature>
<reference evidence="6" key="1">
    <citation type="journal article" date="2013" name="Nat. Genet.">
        <title>The Capsella rubella genome and the genomic consequences of rapid mating system evolution.</title>
        <authorList>
            <person name="Slotte T."/>
            <person name="Hazzouri K.M."/>
            <person name="Agren J.A."/>
            <person name="Koenig D."/>
            <person name="Maumus F."/>
            <person name="Guo Y.L."/>
            <person name="Steige K."/>
            <person name="Platts A.E."/>
            <person name="Escobar J.S."/>
            <person name="Newman L.K."/>
            <person name="Wang W."/>
            <person name="Mandakova T."/>
            <person name="Vello E."/>
            <person name="Smith L.M."/>
            <person name="Henz S.R."/>
            <person name="Steffen J."/>
            <person name="Takuno S."/>
            <person name="Brandvain Y."/>
            <person name="Coop G."/>
            <person name="Andolfatto P."/>
            <person name="Hu T.T."/>
            <person name="Blanchette M."/>
            <person name="Clark R.M."/>
            <person name="Quesneville H."/>
            <person name="Nordborg M."/>
            <person name="Gaut B.S."/>
            <person name="Lysak M.A."/>
            <person name="Jenkins J."/>
            <person name="Grimwood J."/>
            <person name="Chapman J."/>
            <person name="Prochnik S."/>
            <person name="Shu S."/>
            <person name="Rokhsar D."/>
            <person name="Schmutz J."/>
            <person name="Weigel D."/>
            <person name="Wright S.I."/>
        </authorList>
    </citation>
    <scope>NUCLEOTIDE SEQUENCE [LARGE SCALE GENOMIC DNA]</scope>
    <source>
        <strain evidence="6">cv. Monte Gargano</strain>
    </source>
</reference>
<feature type="compositionally biased region" description="Pro residues" evidence="4">
    <location>
        <begin position="147"/>
        <end position="168"/>
    </location>
</feature>
<feature type="compositionally biased region" description="Low complexity" evidence="4">
    <location>
        <begin position="18"/>
        <end position="28"/>
    </location>
</feature>
<keyword evidence="2" id="KW-0804">Transcription</keyword>
<evidence type="ECO:0000313" key="5">
    <source>
        <dbReference type="EMBL" id="EOA23762.1"/>
    </source>
</evidence>